<dbReference type="EMBL" id="CABITT030000002">
    <property type="protein sequence ID" value="VVA94086.1"/>
    <property type="molecule type" value="Genomic_DNA"/>
</dbReference>
<protein>
    <submittedName>
        <fullName evidence="3">Uncharacterized protein</fullName>
    </submittedName>
</protein>
<keyword evidence="1" id="KW-0808">Transferase</keyword>
<dbReference type="Pfam" id="PF02458">
    <property type="entry name" value="Transferase"/>
    <property type="match status" value="1"/>
</dbReference>
<dbReference type="InterPro" id="IPR023213">
    <property type="entry name" value="CAT-like_dom_sf"/>
</dbReference>
<reference evidence="3" key="1">
    <citation type="submission" date="2019-07" db="EMBL/GenBank/DDBJ databases">
        <authorList>
            <person name="Dittberner H."/>
        </authorList>
    </citation>
    <scope>NUCLEOTIDE SEQUENCE [LARGE SCALE GENOMIC DNA]</scope>
</reference>
<evidence type="ECO:0000256" key="2">
    <source>
        <dbReference type="ARBA" id="ARBA00023315"/>
    </source>
</evidence>
<dbReference type="AlphaFoldDB" id="A0A565AXD1"/>
<organism evidence="3 4">
    <name type="scientific">Arabis nemorensis</name>
    <dbReference type="NCBI Taxonomy" id="586526"/>
    <lineage>
        <taxon>Eukaryota</taxon>
        <taxon>Viridiplantae</taxon>
        <taxon>Streptophyta</taxon>
        <taxon>Embryophyta</taxon>
        <taxon>Tracheophyta</taxon>
        <taxon>Spermatophyta</taxon>
        <taxon>Magnoliopsida</taxon>
        <taxon>eudicotyledons</taxon>
        <taxon>Gunneridae</taxon>
        <taxon>Pentapetalae</taxon>
        <taxon>rosids</taxon>
        <taxon>malvids</taxon>
        <taxon>Brassicales</taxon>
        <taxon>Brassicaceae</taxon>
        <taxon>Arabideae</taxon>
        <taxon>Arabis</taxon>
    </lineage>
</organism>
<dbReference type="PANTHER" id="PTHR31625">
    <property type="match status" value="1"/>
</dbReference>
<evidence type="ECO:0000313" key="4">
    <source>
        <dbReference type="Proteomes" id="UP000489600"/>
    </source>
</evidence>
<dbReference type="GO" id="GO:0016747">
    <property type="term" value="F:acyltransferase activity, transferring groups other than amino-acyl groups"/>
    <property type="evidence" value="ECO:0007669"/>
    <property type="project" value="UniProtKB-ARBA"/>
</dbReference>
<sequence length="459" mass="51505">MTLLIVEVAQIIPYTGSDSVQNSANSLTLPLTFFDLPWLLMQAPKKVFFYRLTESTREHFHSFILPNLKLSLSLVLRSYLPLSGCLTWNQDELKPRIVVSQNDAVLVTIAETDADFSLLSGYGQRPASELHTLTPELPFSDDAASVFSLQITLFPNQGFSIGYTAHHAVLDGKTLSMFMKAWTHLCKQHMENRVISLPETLTPSLDRSLVEDLTGLDEQMIEMVRSLRDDKTNMRSLSRGPAREIEYDDVLATLVLSRNDVERLRERCRSQNDRSQLHMSTFVIAYAYVWTCFVKARGGNGERLVSLLFSGDFRTRLLPPLPATYFGNCIVPVACYKRKATDFTGEKGFVTTVEILSDLVKSLSSPGMIETIPERFAISFKSIGESSQFGTVAGSNRFGVYEMDFGWGRPVKVDVISIRGDEISMAERRDESGGVEIGMCMNKTELDTVFSFFNNGLQN</sequence>
<dbReference type="SUPFAM" id="SSF52777">
    <property type="entry name" value="CoA-dependent acyltransferases"/>
    <property type="match status" value="2"/>
</dbReference>
<proteinExistence type="predicted"/>
<comment type="caution">
    <text evidence="3">The sequence shown here is derived from an EMBL/GenBank/DDBJ whole genome shotgun (WGS) entry which is preliminary data.</text>
</comment>
<dbReference type="OrthoDB" id="1862401at2759"/>
<evidence type="ECO:0000256" key="1">
    <source>
        <dbReference type="ARBA" id="ARBA00022679"/>
    </source>
</evidence>
<keyword evidence="2" id="KW-0012">Acyltransferase</keyword>
<keyword evidence="4" id="KW-1185">Reference proteome</keyword>
<evidence type="ECO:0000313" key="3">
    <source>
        <dbReference type="EMBL" id="VVA94086.1"/>
    </source>
</evidence>
<name>A0A565AXD1_9BRAS</name>
<dbReference type="Gene3D" id="3.30.559.10">
    <property type="entry name" value="Chloramphenicol acetyltransferase-like domain"/>
    <property type="match status" value="2"/>
</dbReference>
<accession>A0A565AXD1</accession>
<gene>
    <name evidence="3" type="ORF">ANE_LOCUS4531</name>
</gene>
<dbReference type="Proteomes" id="UP000489600">
    <property type="component" value="Unassembled WGS sequence"/>
</dbReference>
<dbReference type="InterPro" id="IPR051504">
    <property type="entry name" value="Plant_metabolite_acyltrans"/>
</dbReference>